<organism evidence="1 2">
    <name type="scientific">Alternaria gaisen</name>
    <dbReference type="NCBI Taxonomy" id="167740"/>
    <lineage>
        <taxon>Eukaryota</taxon>
        <taxon>Fungi</taxon>
        <taxon>Dikarya</taxon>
        <taxon>Ascomycota</taxon>
        <taxon>Pezizomycotina</taxon>
        <taxon>Dothideomycetes</taxon>
        <taxon>Pleosporomycetidae</taxon>
        <taxon>Pleosporales</taxon>
        <taxon>Pleosporineae</taxon>
        <taxon>Pleosporaceae</taxon>
        <taxon>Alternaria</taxon>
        <taxon>Alternaria sect. Alternaria</taxon>
    </lineage>
</organism>
<dbReference type="Proteomes" id="UP000293547">
    <property type="component" value="Unassembled WGS sequence"/>
</dbReference>
<evidence type="ECO:0000313" key="2">
    <source>
        <dbReference type="Proteomes" id="UP000293547"/>
    </source>
</evidence>
<dbReference type="EMBL" id="PDWZ02000001">
    <property type="protein sequence ID" value="KAB2111221.1"/>
    <property type="molecule type" value="Genomic_DNA"/>
</dbReference>
<comment type="caution">
    <text evidence="1">The sequence shown here is derived from an EMBL/GenBank/DDBJ whole genome shotgun (WGS) entry which is preliminary data.</text>
</comment>
<sequence length="908" mass="103216">MITDKEVSPSTIPLLSLTPQPSKTLTESRTDPNFNHFTHLNQRHAFRTQTACNLDTTFFVDEHQMSNEQANVTETKDSPLNRLLPCPGNLAEIPEVAEPVTEGFRLWQTEERDEESETSYKAGSATFIEIPVNGKPAMALLLSHQLGQWMLECVKLQRDHGELEGRSKGDIASIDKKIYDLQHISRSLKSAITMAERLSLMSGQDQHDQYHTKMSKLQDESQEIEGRILQLQKQKAVIRSKEQDLKEQWINYMEAISISHDNAFIKAGMLPDYKEVGRKGPLASEDESYVDTAASEDTEIKSHHTLAKEPSELSARENWAMVLFKGNSKNKDNSSSNEVVLFHETQGNEHAQLLEEAKLKDKLYLARVALQKAEKAHTNHRRCYKDEFSKFARRHATLPAAELASMFGPLWVQQGQKITCELRDVEKAFEEAEKHVLNANLFTTSESLVDPAANLYLFDGDLEALNANHDNNHIIKWLSIKDGMVAPPSCHTITTFDDESPINDGVDAKCAISRKDRIESALDQRLLASSHETKFDMSANTVHSESQGEEIANDILGRNSVAKDALGEKADCNKRKVNDQCNTSSNGESDTNNMASSWSGKRKFWDKIEGVAQLADWVIQDLLDARSYLHQQSAERKAERYREARQKLLNAMLEKLPRELRDTIYLELYQDSQDEPFEIVDNSTIHPHDNSHEFEPIVKAYETPYWMIEDEVGYEFAKEAVETWYKHVSLSVDVKLLPQLLQDEDGVLYNNGAPSVRTHKFLRKLQVVIGPASTSDSYSGRPRGRAVHIRQTCQSLSALSTEASVARKKDLELHIAFRWVSVFERLSYIDAVCPVDYGLKAQGFTVTSSQSFGRQMVWICDEEGCMCNGRRIGEMVWARTREEDWFNCSQEECMKRVRDAKMEPDDSW</sequence>
<protein>
    <submittedName>
        <fullName evidence="1">Uncharacterized protein</fullName>
    </submittedName>
</protein>
<gene>
    <name evidence="1" type="ORF">AG0111_0g2053</name>
</gene>
<proteinExistence type="predicted"/>
<reference evidence="1 2" key="1">
    <citation type="journal article" date="2019" name="bioRxiv">
        <title>Genomics, evolutionary history and diagnostics of the Alternaria alternata species group including apple and Asian pear pathotypes.</title>
        <authorList>
            <person name="Armitage A.D."/>
            <person name="Cockerton H.M."/>
            <person name="Sreenivasaprasad S."/>
            <person name="Woodhall J.W."/>
            <person name="Lane C.R."/>
            <person name="Harrison R.J."/>
            <person name="Clarkson J.P."/>
        </authorList>
    </citation>
    <scope>NUCLEOTIDE SEQUENCE [LARGE SCALE GENOMIC DNA]</scope>
    <source>
        <strain evidence="1 2">FERA 650</strain>
    </source>
</reference>
<keyword evidence="2" id="KW-1185">Reference proteome</keyword>
<evidence type="ECO:0000313" key="1">
    <source>
        <dbReference type="EMBL" id="KAB2111221.1"/>
    </source>
</evidence>
<name>A0ACB6G3P0_9PLEO</name>
<accession>A0ACB6G3P0</accession>